<accession>A0A068UNC6</accession>
<reference evidence="7" key="1">
    <citation type="journal article" date="2014" name="Science">
        <title>The coffee genome provides insight into the convergent evolution of caffeine biosynthesis.</title>
        <authorList>
            <person name="Denoeud F."/>
            <person name="Carretero-Paulet L."/>
            <person name="Dereeper A."/>
            <person name="Droc G."/>
            <person name="Guyot R."/>
            <person name="Pietrella M."/>
            <person name="Zheng C."/>
            <person name="Alberti A."/>
            <person name="Anthony F."/>
            <person name="Aprea G."/>
            <person name="Aury J.M."/>
            <person name="Bento P."/>
            <person name="Bernard M."/>
            <person name="Bocs S."/>
            <person name="Campa C."/>
            <person name="Cenci A."/>
            <person name="Combes M.C."/>
            <person name="Crouzillat D."/>
            <person name="Da Silva C."/>
            <person name="Daddiego L."/>
            <person name="De Bellis F."/>
            <person name="Dussert S."/>
            <person name="Garsmeur O."/>
            <person name="Gayraud T."/>
            <person name="Guignon V."/>
            <person name="Jahn K."/>
            <person name="Jamilloux V."/>
            <person name="Joet T."/>
            <person name="Labadie K."/>
            <person name="Lan T."/>
            <person name="Leclercq J."/>
            <person name="Lepelley M."/>
            <person name="Leroy T."/>
            <person name="Li L.T."/>
            <person name="Librado P."/>
            <person name="Lopez L."/>
            <person name="Munoz A."/>
            <person name="Noel B."/>
            <person name="Pallavicini A."/>
            <person name="Perrotta G."/>
            <person name="Poncet V."/>
            <person name="Pot D."/>
            <person name="Priyono X."/>
            <person name="Rigoreau M."/>
            <person name="Rouard M."/>
            <person name="Rozas J."/>
            <person name="Tranchant-Dubreuil C."/>
            <person name="VanBuren R."/>
            <person name="Zhang Q."/>
            <person name="Andrade A.C."/>
            <person name="Argout X."/>
            <person name="Bertrand B."/>
            <person name="de Kochko A."/>
            <person name="Graziosi G."/>
            <person name="Henry R.J."/>
            <person name="Jayarama X."/>
            <person name="Ming R."/>
            <person name="Nagai C."/>
            <person name="Rounsley S."/>
            <person name="Sankoff D."/>
            <person name="Giuliano G."/>
            <person name="Albert V.A."/>
            <person name="Wincker P."/>
            <person name="Lashermes P."/>
        </authorList>
    </citation>
    <scope>NUCLEOTIDE SEQUENCE [LARGE SCALE GENOMIC DNA]</scope>
    <source>
        <strain evidence="7">cv. DH200-94</strain>
    </source>
</reference>
<evidence type="ECO:0000256" key="3">
    <source>
        <dbReference type="PROSITE-ProRule" id="PRU00221"/>
    </source>
</evidence>
<keyword evidence="4" id="KW-0472">Membrane</keyword>
<feature type="repeat" description="WD" evidence="3">
    <location>
        <begin position="267"/>
        <end position="308"/>
    </location>
</feature>
<keyword evidence="4" id="KW-0812">Transmembrane</keyword>
<dbReference type="STRING" id="49390.A0A068UNC6"/>
<feature type="transmembrane region" description="Helical" evidence="4">
    <location>
        <begin position="387"/>
        <end position="410"/>
    </location>
</feature>
<dbReference type="GO" id="GO:0007010">
    <property type="term" value="P:cytoskeleton organization"/>
    <property type="evidence" value="ECO:0007669"/>
    <property type="project" value="TreeGrafter"/>
</dbReference>
<dbReference type="Gene3D" id="2.130.10.10">
    <property type="entry name" value="YVTN repeat-like/Quinoprotein amine dehydrogenase"/>
    <property type="match status" value="2"/>
</dbReference>
<dbReference type="PROSITE" id="PS50082">
    <property type="entry name" value="WD_REPEATS_2"/>
    <property type="match status" value="2"/>
</dbReference>
<dbReference type="PhylomeDB" id="A0A068UNC6"/>
<dbReference type="Pfam" id="PF25437">
    <property type="entry name" value="BRWD1_N"/>
    <property type="match status" value="1"/>
</dbReference>
<feature type="repeat" description="WD" evidence="3">
    <location>
        <begin position="225"/>
        <end position="266"/>
    </location>
</feature>
<dbReference type="InterPro" id="IPR057452">
    <property type="entry name" value="BRWD/PHIP_N"/>
</dbReference>
<keyword evidence="1 3" id="KW-0853">WD repeat</keyword>
<dbReference type="InterPro" id="IPR001680">
    <property type="entry name" value="WD40_rpt"/>
</dbReference>
<dbReference type="EMBL" id="HG739126">
    <property type="protein sequence ID" value="CDP10045.1"/>
    <property type="molecule type" value="Genomic_DNA"/>
</dbReference>
<evidence type="ECO:0000256" key="1">
    <source>
        <dbReference type="ARBA" id="ARBA00022574"/>
    </source>
</evidence>
<evidence type="ECO:0000313" key="6">
    <source>
        <dbReference type="EMBL" id="CDP10045.1"/>
    </source>
</evidence>
<keyword evidence="7" id="KW-1185">Reference proteome</keyword>
<dbReference type="AlphaFoldDB" id="A0A068UNC6"/>
<evidence type="ECO:0000256" key="4">
    <source>
        <dbReference type="SAM" id="Phobius"/>
    </source>
</evidence>
<feature type="transmembrane region" description="Helical" evidence="4">
    <location>
        <begin position="422"/>
        <end position="441"/>
    </location>
</feature>
<dbReference type="OrthoDB" id="538223at2759"/>
<name>A0A068UNC6_COFCA</name>
<proteinExistence type="predicted"/>
<dbReference type="GO" id="GO:0008360">
    <property type="term" value="P:regulation of cell shape"/>
    <property type="evidence" value="ECO:0007669"/>
    <property type="project" value="TreeGrafter"/>
</dbReference>
<evidence type="ECO:0000313" key="7">
    <source>
        <dbReference type="Proteomes" id="UP000295252"/>
    </source>
</evidence>
<dbReference type="InParanoid" id="A0A068UNC6"/>
<dbReference type="Gramene" id="CDP10045">
    <property type="protein sequence ID" value="CDP10045"/>
    <property type="gene ID" value="GSCOC_T00030616001"/>
</dbReference>
<dbReference type="InterPro" id="IPR052060">
    <property type="entry name" value="Bromo_WD_repeat"/>
</dbReference>
<feature type="domain" description="BRWD/PHIP N-terminal" evidence="5">
    <location>
        <begin position="24"/>
        <end position="123"/>
    </location>
</feature>
<dbReference type="InterPro" id="IPR036322">
    <property type="entry name" value="WD40_repeat_dom_sf"/>
</dbReference>
<keyword evidence="2" id="KW-0677">Repeat</keyword>
<organism evidence="6 7">
    <name type="scientific">Coffea canephora</name>
    <name type="common">Robusta coffee</name>
    <dbReference type="NCBI Taxonomy" id="49390"/>
    <lineage>
        <taxon>Eukaryota</taxon>
        <taxon>Viridiplantae</taxon>
        <taxon>Streptophyta</taxon>
        <taxon>Embryophyta</taxon>
        <taxon>Tracheophyta</taxon>
        <taxon>Spermatophyta</taxon>
        <taxon>Magnoliopsida</taxon>
        <taxon>eudicotyledons</taxon>
        <taxon>Gunneridae</taxon>
        <taxon>Pentapetalae</taxon>
        <taxon>asterids</taxon>
        <taxon>lamiids</taxon>
        <taxon>Gentianales</taxon>
        <taxon>Rubiaceae</taxon>
        <taxon>Ixoroideae</taxon>
        <taxon>Gardenieae complex</taxon>
        <taxon>Bertiereae - Coffeeae clade</taxon>
        <taxon>Coffeeae</taxon>
        <taxon>Coffea</taxon>
    </lineage>
</organism>
<dbReference type="OMA" id="KATHQAS"/>
<sequence>MAPLNFVKKVHAVSRLEEQEGSDNHLAAANVDVDIREVYFLIMRFLSTGPCQKTFTQILDELLEHELLPRRYHAWYSRSGAQSGHENDDGVSFPLNYDNLVKRFPHIEDDHLVKLLRQLMLSTSTPLPCIVGRTVPSASDVPTLLGTGSFSLLCSDRNSVSKQVKHVASYLRWPHMLADQVRGLSLREIGGGFSKHHRAPSVRFASYAVAKPSMMVQKMQNIKKLRGHRDAVYCAIFDRSGRYVITGSDDRLVKIWSMETAFCLASCRGHEGDITDLAVSSNNILVASASNDYSIRVWRLPDGFPISVLQGHTGAVTAIAFSPRPSSSILDAFGCCDRASSLVDLRSLLLVIDKPCKLPRRYLRELGPEFEYCWLTFLSVSFQAFKWLIFIDSFSDSFLVSTIVACYLLAQRRYQDFHNVLLDVYIIYSESSLSLTIYLYTHLPAYLSSCPSLFFFFVKIYLVVYLIIYLSIYLCLYLFYTHTPTQSSWAHIGCLLYFIYLVLVLCLHAIYFQLYYSGSMCFCGGIFFRKLSFSLSLLVFNLCRSSDDGTCRIWDARSSDCSPRVYLPTPLEVVSGKTSSLPLANVPSSSNVSQCHQILCCAYNANGTVFVTGSSDTHARVWSACKSNSDDPEQPSHEIDLLAGHENDVNYVQFSSCAVASRSSASDFSTEENIPKFKNSWFSHDNIVTCSRDGSAIIWTPKSRRSQVTLTMTESLMTFGASLQF</sequence>
<feature type="transmembrane region" description="Helical" evidence="4">
    <location>
        <begin position="492"/>
        <end position="514"/>
    </location>
</feature>
<evidence type="ECO:0000259" key="5">
    <source>
        <dbReference type="Pfam" id="PF25437"/>
    </source>
</evidence>
<dbReference type="GO" id="GO:0005634">
    <property type="term" value="C:nucleus"/>
    <property type="evidence" value="ECO:0007669"/>
    <property type="project" value="TreeGrafter"/>
</dbReference>
<protein>
    <recommendedName>
        <fullName evidence="5">BRWD/PHIP N-terminal domain-containing protein</fullName>
    </recommendedName>
</protein>
<dbReference type="Proteomes" id="UP000295252">
    <property type="component" value="Chromosome V"/>
</dbReference>
<keyword evidence="4" id="KW-1133">Transmembrane helix</keyword>
<gene>
    <name evidence="6" type="ORF">GSCOC_T00030616001</name>
</gene>
<dbReference type="InterPro" id="IPR015943">
    <property type="entry name" value="WD40/YVTN_repeat-like_dom_sf"/>
</dbReference>
<dbReference type="SMART" id="SM00320">
    <property type="entry name" value="WD40"/>
    <property type="match status" value="5"/>
</dbReference>
<dbReference type="PROSITE" id="PS50294">
    <property type="entry name" value="WD_REPEATS_REGION"/>
    <property type="match status" value="2"/>
</dbReference>
<dbReference type="SUPFAM" id="SSF50978">
    <property type="entry name" value="WD40 repeat-like"/>
    <property type="match status" value="1"/>
</dbReference>
<dbReference type="GO" id="GO:0006357">
    <property type="term" value="P:regulation of transcription by RNA polymerase II"/>
    <property type="evidence" value="ECO:0007669"/>
    <property type="project" value="TreeGrafter"/>
</dbReference>
<evidence type="ECO:0000256" key="2">
    <source>
        <dbReference type="ARBA" id="ARBA00022737"/>
    </source>
</evidence>
<dbReference type="PANTHER" id="PTHR16266:SF17">
    <property type="entry name" value="BRWD3"/>
    <property type="match status" value="1"/>
</dbReference>
<dbReference type="InterPro" id="IPR020472">
    <property type="entry name" value="WD40_PAC1"/>
</dbReference>
<dbReference type="PRINTS" id="PR00320">
    <property type="entry name" value="GPROTEINBRPT"/>
</dbReference>
<dbReference type="Pfam" id="PF00400">
    <property type="entry name" value="WD40"/>
    <property type="match status" value="4"/>
</dbReference>
<feature type="transmembrane region" description="Helical" evidence="4">
    <location>
        <begin position="453"/>
        <end position="480"/>
    </location>
</feature>
<dbReference type="PANTHER" id="PTHR16266">
    <property type="entry name" value="WD REPEAT DOMAIN 9"/>
    <property type="match status" value="1"/>
</dbReference>